<dbReference type="AlphaFoldDB" id="A0A3S0BDK4"/>
<gene>
    <name evidence="1" type="ORF">I9054_017195</name>
</gene>
<evidence type="ECO:0000313" key="2">
    <source>
        <dbReference type="Proteomes" id="UP000644140"/>
    </source>
</evidence>
<dbReference type="Proteomes" id="UP000644140">
    <property type="component" value="Chromosome"/>
</dbReference>
<reference evidence="1" key="1">
    <citation type="submission" date="2022-02" db="EMBL/GenBank/DDBJ databases">
        <title>Characterization of Tn125 harboring carbapenem-resistant Acinetobacter bereziniae clinical isolates.</title>
        <authorList>
            <person name="Wong N.-K."/>
            <person name="Pan Q."/>
        </authorList>
    </citation>
    <scope>NUCLEOTIDE SEQUENCE</scope>
    <source>
        <strain evidence="1">GD03393</strain>
    </source>
</reference>
<proteinExistence type="predicted"/>
<protein>
    <submittedName>
        <fullName evidence="1">Uncharacterized protein</fullName>
    </submittedName>
</protein>
<sequence length="140" mass="16317">MKQKFVWHFLISLGVMLITAMLCGILQYHSAYDYFWFIILSIVSVSGLVFAMLFGFFQSTLKQSLLNTTILVVLLSLYFIVLFYGFIHIKIDWQAISEGKAQLTLVQKFFKSELSFWLAFLIPFILSFLTYTLKPKPNFN</sequence>
<name>A0A3S0BDK4_ACIBZ</name>
<organism evidence="1 2">
    <name type="scientific">Acinetobacter bereziniae</name>
    <name type="common">Acinetobacter genomosp. 10</name>
    <dbReference type="NCBI Taxonomy" id="106648"/>
    <lineage>
        <taxon>Bacteria</taxon>
        <taxon>Pseudomonadati</taxon>
        <taxon>Pseudomonadota</taxon>
        <taxon>Gammaproteobacteria</taxon>
        <taxon>Moraxellales</taxon>
        <taxon>Moraxellaceae</taxon>
        <taxon>Acinetobacter</taxon>
    </lineage>
</organism>
<dbReference type="GeneID" id="69461190"/>
<evidence type="ECO:0000313" key="1">
    <source>
        <dbReference type="EMBL" id="UUN97075.1"/>
    </source>
</evidence>
<dbReference type="RefSeq" id="WP_005030911.1">
    <property type="nucleotide sequence ID" value="NZ_BBLJ01000003.1"/>
</dbReference>
<dbReference type="EMBL" id="CP092085">
    <property type="protein sequence ID" value="UUN97075.1"/>
    <property type="molecule type" value="Genomic_DNA"/>
</dbReference>
<accession>A0A3S0BDK4</accession>